<dbReference type="AlphaFoldDB" id="A0A2N2E9W3"/>
<evidence type="ECO:0008006" key="4">
    <source>
        <dbReference type="Google" id="ProtNLM"/>
    </source>
</evidence>
<keyword evidence="1" id="KW-1133">Transmembrane helix</keyword>
<feature type="transmembrane region" description="Helical" evidence="1">
    <location>
        <begin position="6"/>
        <end position="22"/>
    </location>
</feature>
<protein>
    <recommendedName>
        <fullName evidence="4">DUF2304 domain-containing protein</fullName>
    </recommendedName>
</protein>
<name>A0A2N2E9W3_9BACT</name>
<keyword evidence="1" id="KW-0472">Membrane</keyword>
<reference evidence="2 3" key="1">
    <citation type="journal article" date="2017" name="ISME J.">
        <title>Potential for microbial H2 and metal transformations associated with novel bacteria and archaea in deep terrestrial subsurface sediments.</title>
        <authorList>
            <person name="Hernsdorf A.W."/>
            <person name="Amano Y."/>
            <person name="Miyakawa K."/>
            <person name="Ise K."/>
            <person name="Suzuki Y."/>
            <person name="Anantharaman K."/>
            <person name="Probst A."/>
            <person name="Burstein D."/>
            <person name="Thomas B.C."/>
            <person name="Banfield J.F."/>
        </authorList>
    </citation>
    <scope>NUCLEOTIDE SEQUENCE [LARGE SCALE GENOMIC DNA]</scope>
    <source>
        <strain evidence="2">HGW-Falkowbacteria-1</strain>
    </source>
</reference>
<evidence type="ECO:0000313" key="2">
    <source>
        <dbReference type="EMBL" id="PKM91462.1"/>
    </source>
</evidence>
<comment type="caution">
    <text evidence="2">The sequence shown here is derived from an EMBL/GenBank/DDBJ whole genome shotgun (WGS) entry which is preliminary data.</text>
</comment>
<dbReference type="EMBL" id="PHAI01000002">
    <property type="protein sequence ID" value="PKM91462.1"/>
    <property type="molecule type" value="Genomic_DNA"/>
</dbReference>
<evidence type="ECO:0000313" key="3">
    <source>
        <dbReference type="Proteomes" id="UP000233517"/>
    </source>
</evidence>
<feature type="transmembrane region" description="Helical" evidence="1">
    <location>
        <begin position="34"/>
        <end position="52"/>
    </location>
</feature>
<keyword evidence="1" id="KW-0812">Transmembrane</keyword>
<dbReference type="Proteomes" id="UP000233517">
    <property type="component" value="Unassembled WGS sequence"/>
</dbReference>
<accession>A0A2N2E9W3</accession>
<feature type="transmembrane region" description="Helical" evidence="1">
    <location>
        <begin position="64"/>
        <end position="82"/>
    </location>
</feature>
<organism evidence="2 3">
    <name type="scientific">Candidatus Falkowbacteria bacterium HGW-Falkowbacteria-1</name>
    <dbReference type="NCBI Taxonomy" id="2013768"/>
    <lineage>
        <taxon>Bacteria</taxon>
        <taxon>Candidatus Falkowiibacteriota</taxon>
    </lineage>
</organism>
<evidence type="ECO:0000256" key="1">
    <source>
        <dbReference type="SAM" id="Phobius"/>
    </source>
</evidence>
<sequence>MIQQITAILIILFFLTKLFSQWRKKSITINEMSFWMIFWILAALIIVFIKPIDRLVIKLGFSSSGINLAFYLAVMFLFYLIFKMRLKISKLEKDISNLARKITLMEK</sequence>
<dbReference type="InterPro" id="IPR019277">
    <property type="entry name" value="DUF2304"/>
</dbReference>
<gene>
    <name evidence="2" type="ORF">CVU82_02600</name>
</gene>
<dbReference type="Pfam" id="PF10066">
    <property type="entry name" value="DUF2304"/>
    <property type="match status" value="1"/>
</dbReference>
<proteinExistence type="predicted"/>